<sequence length="518" mass="58871">MLYCRSIFSQYWTGHCPVFQYNGKHYKQLHGTAMGSPVSVVIAEIVMQNIEERALSTCRQTIPLWLRYVDDTFTAVRHDEIDAFHNHLNEQNTDIQFTREVEENGKLPFLDCLVNSGEERERKIHNDNDNKDRLIYLSTEVSLLNRTMEHQGNFSSGQGHEDELFDPLSYKIMVITFFSVIFAFGFLGNVSVLGTILKLKQLRNPCGFLIGTIALADLGVALVAAPLRIADLYLKGWPFGGALCRLIVPLQDVLVCVSVVTHSTIAWERYRATVTPFKPRLSATRIKFVILGIWVSCYIFSGLPLVIPLKLLPFNGALHCLPAWSDLYRRIYEIYLVLVFIVAQLIIQSYAYVSIIRTLKTKSDVIEMVEKDRKISTASGASIPFNSGAPCTAMVVRMKRKRKLVKMLLVLVTGFQICHLPRGVTMLYREFADPVLITPAFNYIDLVALALYYLKHVINPLILFTMSEDFRSGMELICGCYNEKKRSKSDTESTKLVTTRLEDTPVLERRVNTLETTV</sequence>
<comment type="caution">
    <text evidence="10">The sequence shown here is derived from an EMBL/GenBank/DDBJ whole genome shotgun (WGS) entry which is preliminary data.</text>
</comment>
<dbReference type="PANTHER" id="PTHR45695:SF9">
    <property type="entry name" value="LEUCOKININ RECEPTOR"/>
    <property type="match status" value="1"/>
</dbReference>
<keyword evidence="6 10" id="KW-0675">Receptor</keyword>
<dbReference type="PANTHER" id="PTHR45695">
    <property type="entry name" value="LEUCOKININ RECEPTOR-RELATED"/>
    <property type="match status" value="1"/>
</dbReference>
<keyword evidence="4" id="KW-0297">G-protein coupled receptor</keyword>
<gene>
    <name evidence="10" type="primary">HCRTR2</name>
    <name evidence="10" type="ORF">AWC38_SpisGene1725</name>
</gene>
<evidence type="ECO:0000256" key="8">
    <source>
        <dbReference type="SAM" id="Phobius"/>
    </source>
</evidence>
<dbReference type="GO" id="GO:0005886">
    <property type="term" value="C:plasma membrane"/>
    <property type="evidence" value="ECO:0007669"/>
    <property type="project" value="TreeGrafter"/>
</dbReference>
<keyword evidence="3 8" id="KW-1133">Transmembrane helix</keyword>
<dbReference type="CDD" id="cd00637">
    <property type="entry name" value="7tm_classA_rhodopsin-like"/>
    <property type="match status" value="1"/>
</dbReference>
<evidence type="ECO:0000256" key="2">
    <source>
        <dbReference type="ARBA" id="ARBA00022692"/>
    </source>
</evidence>
<feature type="transmembrane region" description="Helical" evidence="8">
    <location>
        <begin position="288"/>
        <end position="307"/>
    </location>
</feature>
<organism evidence="10 11">
    <name type="scientific">Stylophora pistillata</name>
    <name type="common">Smooth cauliflower coral</name>
    <dbReference type="NCBI Taxonomy" id="50429"/>
    <lineage>
        <taxon>Eukaryota</taxon>
        <taxon>Metazoa</taxon>
        <taxon>Cnidaria</taxon>
        <taxon>Anthozoa</taxon>
        <taxon>Hexacorallia</taxon>
        <taxon>Scleractinia</taxon>
        <taxon>Astrocoeniina</taxon>
        <taxon>Pocilloporidae</taxon>
        <taxon>Stylophora</taxon>
    </lineage>
</organism>
<keyword evidence="7" id="KW-0807">Transducer</keyword>
<dbReference type="PROSITE" id="PS50262">
    <property type="entry name" value="G_PROTEIN_RECEP_F1_2"/>
    <property type="match status" value="1"/>
</dbReference>
<dbReference type="Gene3D" id="1.20.1070.10">
    <property type="entry name" value="Rhodopsin 7-helix transmembrane proteins"/>
    <property type="match status" value="1"/>
</dbReference>
<evidence type="ECO:0000256" key="6">
    <source>
        <dbReference type="ARBA" id="ARBA00023170"/>
    </source>
</evidence>
<feature type="domain" description="G-protein coupled receptors family 1 profile" evidence="9">
    <location>
        <begin position="188"/>
        <end position="463"/>
    </location>
</feature>
<keyword evidence="11" id="KW-1185">Reference proteome</keyword>
<evidence type="ECO:0000256" key="1">
    <source>
        <dbReference type="ARBA" id="ARBA00004141"/>
    </source>
</evidence>
<feature type="transmembrane region" description="Helical" evidence="8">
    <location>
        <begin position="172"/>
        <end position="194"/>
    </location>
</feature>
<dbReference type="InterPro" id="IPR000276">
    <property type="entry name" value="GPCR_Rhodpsn"/>
</dbReference>
<dbReference type="EMBL" id="LSMT01000012">
    <property type="protein sequence ID" value="PFX33376.1"/>
    <property type="molecule type" value="Genomic_DNA"/>
</dbReference>
<comment type="subcellular location">
    <subcellularLocation>
        <location evidence="1">Membrane</location>
        <topology evidence="1">Multi-pass membrane protein</topology>
    </subcellularLocation>
</comment>
<dbReference type="OrthoDB" id="5962619at2759"/>
<dbReference type="PRINTS" id="PR00237">
    <property type="entry name" value="GPCRRHODOPSN"/>
</dbReference>
<evidence type="ECO:0000256" key="4">
    <source>
        <dbReference type="ARBA" id="ARBA00023040"/>
    </source>
</evidence>
<evidence type="ECO:0000256" key="7">
    <source>
        <dbReference type="ARBA" id="ARBA00023224"/>
    </source>
</evidence>
<dbReference type="InterPro" id="IPR017452">
    <property type="entry name" value="GPCR_Rhodpsn_7TM"/>
</dbReference>
<feature type="transmembrane region" description="Helical" evidence="8">
    <location>
        <begin position="436"/>
        <end position="454"/>
    </location>
</feature>
<dbReference type="Pfam" id="PF00001">
    <property type="entry name" value="7tm_1"/>
    <property type="match status" value="1"/>
</dbReference>
<dbReference type="Proteomes" id="UP000225706">
    <property type="component" value="Unassembled WGS sequence"/>
</dbReference>
<proteinExistence type="predicted"/>
<dbReference type="STRING" id="50429.A0A2B4SVL8"/>
<feature type="transmembrane region" description="Helical" evidence="8">
    <location>
        <begin position="247"/>
        <end position="267"/>
    </location>
</feature>
<evidence type="ECO:0000256" key="3">
    <source>
        <dbReference type="ARBA" id="ARBA00022989"/>
    </source>
</evidence>
<feature type="transmembrane region" description="Helical" evidence="8">
    <location>
        <begin position="206"/>
        <end position="227"/>
    </location>
</feature>
<dbReference type="AlphaFoldDB" id="A0A2B4SVL8"/>
<keyword evidence="2 8" id="KW-0812">Transmembrane</keyword>
<evidence type="ECO:0000259" key="9">
    <source>
        <dbReference type="PROSITE" id="PS50262"/>
    </source>
</evidence>
<accession>A0A2B4SVL8</accession>
<protein>
    <submittedName>
        <fullName evidence="10">Orexin receptor type 2</fullName>
    </submittedName>
</protein>
<keyword evidence="5 8" id="KW-0472">Membrane</keyword>
<feature type="transmembrane region" description="Helical" evidence="8">
    <location>
        <begin position="404"/>
        <end position="424"/>
    </location>
</feature>
<evidence type="ECO:0000313" key="11">
    <source>
        <dbReference type="Proteomes" id="UP000225706"/>
    </source>
</evidence>
<dbReference type="GO" id="GO:0004930">
    <property type="term" value="F:G protein-coupled receptor activity"/>
    <property type="evidence" value="ECO:0007669"/>
    <property type="project" value="UniProtKB-KW"/>
</dbReference>
<feature type="transmembrane region" description="Helical" evidence="8">
    <location>
        <begin position="334"/>
        <end position="353"/>
    </location>
</feature>
<evidence type="ECO:0000256" key="5">
    <source>
        <dbReference type="ARBA" id="ARBA00023136"/>
    </source>
</evidence>
<name>A0A2B4SVL8_STYPI</name>
<evidence type="ECO:0000313" key="10">
    <source>
        <dbReference type="EMBL" id="PFX33376.1"/>
    </source>
</evidence>
<dbReference type="SUPFAM" id="SSF81321">
    <property type="entry name" value="Family A G protein-coupled receptor-like"/>
    <property type="match status" value="1"/>
</dbReference>
<reference evidence="11" key="1">
    <citation type="journal article" date="2017" name="bioRxiv">
        <title>Comparative analysis of the genomes of Stylophora pistillata and Acropora digitifera provides evidence for extensive differences between species of corals.</title>
        <authorList>
            <person name="Voolstra C.R."/>
            <person name="Li Y."/>
            <person name="Liew Y.J."/>
            <person name="Baumgarten S."/>
            <person name="Zoccola D."/>
            <person name="Flot J.-F."/>
            <person name="Tambutte S."/>
            <person name="Allemand D."/>
            <person name="Aranda M."/>
        </authorList>
    </citation>
    <scope>NUCLEOTIDE SEQUENCE [LARGE SCALE GENOMIC DNA]</scope>
</reference>
<dbReference type="CDD" id="cd00304">
    <property type="entry name" value="RT_like"/>
    <property type="match status" value="1"/>
</dbReference>